<keyword evidence="2" id="KW-0479">Metal-binding</keyword>
<reference evidence="4" key="1">
    <citation type="journal article" date="2023" name="PhytoFront">
        <title>Draft Genome Resources of Seven Strains of Tilletia horrida, Causal Agent of Kernel Smut of Rice.</title>
        <authorList>
            <person name="Khanal S."/>
            <person name="Antony Babu S."/>
            <person name="Zhou X.G."/>
        </authorList>
    </citation>
    <scope>NUCLEOTIDE SEQUENCE</scope>
    <source>
        <strain evidence="4">TX6</strain>
    </source>
</reference>
<dbReference type="Pfam" id="PF05907">
    <property type="entry name" value="CXXC_Zn-b_euk"/>
    <property type="match status" value="1"/>
</dbReference>
<protein>
    <recommendedName>
        <fullName evidence="6">DUF866-domain-containing protein</fullName>
    </recommendedName>
</protein>
<dbReference type="AlphaFoldDB" id="A0AAN6GYS2"/>
<comment type="caution">
    <text evidence="4">The sequence shown here is derived from an EMBL/GenBank/DDBJ whole genome shotgun (WGS) entry which is preliminary data.</text>
</comment>
<evidence type="ECO:0000256" key="1">
    <source>
        <dbReference type="ARBA" id="ARBA00007818"/>
    </source>
</evidence>
<sequence>MPSFSLYIKAQCENVKDLQPADDAYTLMCRVKCTSCHEEHPNLVGIEFGEEKDVQRSRGTANLVMHCSMCRSIMTAKFDEPTTKAPLYRPYSVPEDSGADFQVLCVLDCRGVEMVAFEPQGVWRCKSTASKTEFDEVTFEDGEWTDYDEKADVPVSIMEFESKWERR</sequence>
<evidence type="ECO:0000256" key="3">
    <source>
        <dbReference type="ARBA" id="ARBA00022833"/>
    </source>
</evidence>
<proteinExistence type="inferred from homology"/>
<evidence type="ECO:0000313" key="4">
    <source>
        <dbReference type="EMBL" id="KAK0555954.1"/>
    </source>
</evidence>
<dbReference type="GO" id="GO:0008270">
    <property type="term" value="F:zinc ion binding"/>
    <property type="evidence" value="ECO:0007669"/>
    <property type="project" value="TreeGrafter"/>
</dbReference>
<dbReference type="SUPFAM" id="SSF141678">
    <property type="entry name" value="MAL13P1.257-like"/>
    <property type="match status" value="1"/>
</dbReference>
<comment type="similarity">
    <text evidence="1">Belongs to the UPF0587 family.</text>
</comment>
<evidence type="ECO:0008006" key="6">
    <source>
        <dbReference type="Google" id="ProtNLM"/>
    </source>
</evidence>
<dbReference type="PANTHER" id="PTHR12857:SF0">
    <property type="entry name" value="CXXC MOTIF CONTAINING ZINC BINDING PROTEIN"/>
    <property type="match status" value="1"/>
</dbReference>
<dbReference type="PANTHER" id="PTHR12857">
    <property type="entry name" value="CXXC MOTIF CONTAINING ZINC BINDING PROTEIN"/>
    <property type="match status" value="1"/>
</dbReference>
<dbReference type="Proteomes" id="UP001176517">
    <property type="component" value="Unassembled WGS sequence"/>
</dbReference>
<dbReference type="InterPro" id="IPR008584">
    <property type="entry name" value="CXXC_Zn-binding_euk"/>
</dbReference>
<evidence type="ECO:0000256" key="2">
    <source>
        <dbReference type="ARBA" id="ARBA00022723"/>
    </source>
</evidence>
<evidence type="ECO:0000313" key="5">
    <source>
        <dbReference type="Proteomes" id="UP001176517"/>
    </source>
</evidence>
<name>A0AAN6GYS2_9BASI</name>
<keyword evidence="5" id="KW-1185">Reference proteome</keyword>
<organism evidence="4 5">
    <name type="scientific">Tilletia horrida</name>
    <dbReference type="NCBI Taxonomy" id="155126"/>
    <lineage>
        <taxon>Eukaryota</taxon>
        <taxon>Fungi</taxon>
        <taxon>Dikarya</taxon>
        <taxon>Basidiomycota</taxon>
        <taxon>Ustilaginomycotina</taxon>
        <taxon>Exobasidiomycetes</taxon>
        <taxon>Tilletiales</taxon>
        <taxon>Tilletiaceae</taxon>
        <taxon>Tilletia</taxon>
    </lineage>
</organism>
<accession>A0AAN6GYS2</accession>
<keyword evidence="3" id="KW-0862">Zinc</keyword>
<dbReference type="EMBL" id="JAPDMZ010000022">
    <property type="protein sequence ID" value="KAK0555954.1"/>
    <property type="molecule type" value="Genomic_DNA"/>
</dbReference>
<gene>
    <name evidence="4" type="ORF">OC846_001506</name>
</gene>